<accession>A0ABV9LKY7</accession>
<protein>
    <submittedName>
        <fullName evidence="2">Uncharacterized protein</fullName>
    </submittedName>
</protein>
<feature type="compositionally biased region" description="Gly residues" evidence="1">
    <location>
        <begin position="58"/>
        <end position="67"/>
    </location>
</feature>
<feature type="compositionally biased region" description="Gly residues" evidence="1">
    <location>
        <begin position="1"/>
        <end position="11"/>
    </location>
</feature>
<evidence type="ECO:0000313" key="2">
    <source>
        <dbReference type="EMBL" id="MFC4694072.1"/>
    </source>
</evidence>
<reference evidence="3" key="1">
    <citation type="journal article" date="2019" name="Int. J. Syst. Evol. Microbiol.">
        <title>The Global Catalogue of Microorganisms (GCM) 10K type strain sequencing project: providing services to taxonomists for standard genome sequencing and annotation.</title>
        <authorList>
            <consortium name="The Broad Institute Genomics Platform"/>
            <consortium name="The Broad Institute Genome Sequencing Center for Infectious Disease"/>
            <person name="Wu L."/>
            <person name="Ma J."/>
        </authorList>
    </citation>
    <scope>NUCLEOTIDE SEQUENCE [LARGE SCALE GENOMIC DNA]</scope>
    <source>
        <strain evidence="3">CCUG 62763</strain>
    </source>
</reference>
<proteinExistence type="predicted"/>
<organism evidence="2 3">
    <name type="scientific">Geodermatophilus arenarius</name>
    <dbReference type="NCBI Taxonomy" id="1137990"/>
    <lineage>
        <taxon>Bacteria</taxon>
        <taxon>Bacillati</taxon>
        <taxon>Actinomycetota</taxon>
        <taxon>Actinomycetes</taxon>
        <taxon>Geodermatophilales</taxon>
        <taxon>Geodermatophilaceae</taxon>
        <taxon>Geodermatophilus</taxon>
    </lineage>
</organism>
<dbReference type="RefSeq" id="WP_387988788.1">
    <property type="nucleotide sequence ID" value="NZ_JBHSGR010000011.1"/>
</dbReference>
<dbReference type="EMBL" id="JBHSGR010000011">
    <property type="protein sequence ID" value="MFC4694072.1"/>
    <property type="molecule type" value="Genomic_DNA"/>
</dbReference>
<dbReference type="Proteomes" id="UP001596025">
    <property type="component" value="Unassembled WGS sequence"/>
</dbReference>
<feature type="compositionally biased region" description="Basic and acidic residues" evidence="1">
    <location>
        <begin position="12"/>
        <end position="26"/>
    </location>
</feature>
<feature type="region of interest" description="Disordered" evidence="1">
    <location>
        <begin position="1"/>
        <end position="67"/>
    </location>
</feature>
<keyword evidence="3" id="KW-1185">Reference proteome</keyword>
<name>A0ABV9LKY7_9ACTN</name>
<evidence type="ECO:0000256" key="1">
    <source>
        <dbReference type="SAM" id="MobiDB-lite"/>
    </source>
</evidence>
<gene>
    <name evidence="2" type="ORF">ACFO3M_11815</name>
</gene>
<comment type="caution">
    <text evidence="2">The sequence shown here is derived from an EMBL/GenBank/DDBJ whole genome shotgun (WGS) entry which is preliminary data.</text>
</comment>
<evidence type="ECO:0000313" key="3">
    <source>
        <dbReference type="Proteomes" id="UP001596025"/>
    </source>
</evidence>
<sequence>MTQGPPNGGSDGRTDDHVLPGEHPDENGVADDAPEQGPRAAQGPMGSGDRPGFPGAAEGTGMGQAED</sequence>